<evidence type="ECO:0000313" key="3">
    <source>
        <dbReference type="Proteomes" id="UP001151760"/>
    </source>
</evidence>
<comment type="caution">
    <text evidence="2">The sequence shown here is derived from an EMBL/GenBank/DDBJ whole genome shotgun (WGS) entry which is preliminary data.</text>
</comment>
<sequence length="219" mass="23990">MGVSERCSLGGLENLRSLPFPQLLSFSNDDSNLSSPSKNAYSDGVAVPLSSTSGGSLMDRKSPRIADKLDQLQRSSDPLLEQDNESASSHKRMSLSPERPISDDVDFVCRHYGHNLLCILKSCSRLNGDGFFANTKGATVARDLDTDEFEHRSWSSSVLRYLQEASCPFMYLGVMIKAFGPWMGPDEILVDYTTGADGGGKKPGRANFDLRPSEVDNQN</sequence>
<protein>
    <submittedName>
        <fullName evidence="2">Uncharacterized protein</fullName>
    </submittedName>
</protein>
<evidence type="ECO:0000313" key="2">
    <source>
        <dbReference type="EMBL" id="GJT46308.1"/>
    </source>
</evidence>
<evidence type="ECO:0000256" key="1">
    <source>
        <dbReference type="SAM" id="MobiDB-lite"/>
    </source>
</evidence>
<gene>
    <name evidence="2" type="ORF">Tco_0955023</name>
</gene>
<accession>A0ABQ5E603</accession>
<name>A0ABQ5E603_9ASTR</name>
<keyword evidence="3" id="KW-1185">Reference proteome</keyword>
<feature type="region of interest" description="Disordered" evidence="1">
    <location>
        <begin position="71"/>
        <end position="97"/>
    </location>
</feature>
<feature type="region of interest" description="Disordered" evidence="1">
    <location>
        <begin position="198"/>
        <end position="219"/>
    </location>
</feature>
<reference evidence="2" key="2">
    <citation type="submission" date="2022-01" db="EMBL/GenBank/DDBJ databases">
        <authorList>
            <person name="Yamashiro T."/>
            <person name="Shiraishi A."/>
            <person name="Satake H."/>
            <person name="Nakayama K."/>
        </authorList>
    </citation>
    <scope>NUCLEOTIDE SEQUENCE</scope>
</reference>
<dbReference type="Proteomes" id="UP001151760">
    <property type="component" value="Unassembled WGS sequence"/>
</dbReference>
<proteinExistence type="predicted"/>
<reference evidence="2" key="1">
    <citation type="journal article" date="2022" name="Int. J. Mol. Sci.">
        <title>Draft Genome of Tanacetum Coccineum: Genomic Comparison of Closely Related Tanacetum-Family Plants.</title>
        <authorList>
            <person name="Yamashiro T."/>
            <person name="Shiraishi A."/>
            <person name="Nakayama K."/>
            <person name="Satake H."/>
        </authorList>
    </citation>
    <scope>NUCLEOTIDE SEQUENCE</scope>
</reference>
<dbReference type="EMBL" id="BQNB010015974">
    <property type="protein sequence ID" value="GJT46308.1"/>
    <property type="molecule type" value="Genomic_DNA"/>
</dbReference>
<organism evidence="2 3">
    <name type="scientific">Tanacetum coccineum</name>
    <dbReference type="NCBI Taxonomy" id="301880"/>
    <lineage>
        <taxon>Eukaryota</taxon>
        <taxon>Viridiplantae</taxon>
        <taxon>Streptophyta</taxon>
        <taxon>Embryophyta</taxon>
        <taxon>Tracheophyta</taxon>
        <taxon>Spermatophyta</taxon>
        <taxon>Magnoliopsida</taxon>
        <taxon>eudicotyledons</taxon>
        <taxon>Gunneridae</taxon>
        <taxon>Pentapetalae</taxon>
        <taxon>asterids</taxon>
        <taxon>campanulids</taxon>
        <taxon>Asterales</taxon>
        <taxon>Asteraceae</taxon>
        <taxon>Asteroideae</taxon>
        <taxon>Anthemideae</taxon>
        <taxon>Anthemidinae</taxon>
        <taxon>Tanacetum</taxon>
    </lineage>
</organism>